<evidence type="ECO:0000313" key="10">
    <source>
        <dbReference type="EMBL" id="TLP55330.1"/>
    </source>
</evidence>
<comment type="subcellular location">
    <subcellularLocation>
        <location evidence="1">Cell outer membrane</location>
        <topology evidence="1">Lipid-anchor</topology>
    </subcellularLocation>
</comment>
<evidence type="ECO:0000256" key="7">
    <source>
        <dbReference type="ARBA" id="ARBA00023288"/>
    </source>
</evidence>
<organism evidence="10 11">
    <name type="scientific">Parasedimentitalea maritima</name>
    <dbReference type="NCBI Taxonomy" id="2578117"/>
    <lineage>
        <taxon>Bacteria</taxon>
        <taxon>Pseudomonadati</taxon>
        <taxon>Pseudomonadota</taxon>
        <taxon>Alphaproteobacteria</taxon>
        <taxon>Rhodobacterales</taxon>
        <taxon>Paracoccaceae</taxon>
        <taxon>Parasedimentitalea</taxon>
    </lineage>
</organism>
<gene>
    <name evidence="10" type="ORF">FEE96_22925</name>
</gene>
<dbReference type="InterPro" id="IPR043427">
    <property type="entry name" value="YscJ/FliF"/>
</dbReference>
<dbReference type="PANTHER" id="PTHR30046:SF2">
    <property type="entry name" value="YOP PROTEINS TRANSLOCATION LIPOPROTEIN J"/>
    <property type="match status" value="1"/>
</dbReference>
<comment type="similarity">
    <text evidence="2">Belongs to the YscJ lipoprotein family.</text>
</comment>
<protein>
    <recommendedName>
        <fullName evidence="9">Flagellar M-ring N-terminal domain-containing protein</fullName>
    </recommendedName>
</protein>
<keyword evidence="5" id="KW-0564">Palmitate</keyword>
<dbReference type="InterPro" id="IPR003282">
    <property type="entry name" value="T3SS_SctJ"/>
</dbReference>
<keyword evidence="4 8" id="KW-0472">Membrane</keyword>
<feature type="transmembrane region" description="Helical" evidence="8">
    <location>
        <begin position="232"/>
        <end position="254"/>
    </location>
</feature>
<evidence type="ECO:0000256" key="1">
    <source>
        <dbReference type="ARBA" id="ARBA00004459"/>
    </source>
</evidence>
<evidence type="ECO:0000256" key="3">
    <source>
        <dbReference type="ARBA" id="ARBA00022729"/>
    </source>
</evidence>
<keyword evidence="6" id="KW-0998">Cell outer membrane</keyword>
<feature type="domain" description="Flagellar M-ring N-terminal" evidence="9">
    <location>
        <begin position="24"/>
        <end position="188"/>
    </location>
</feature>
<dbReference type="RefSeq" id="WP_138165455.1">
    <property type="nucleotide sequence ID" value="NZ_VAUA01000016.1"/>
</dbReference>
<dbReference type="InterPro" id="IPR045851">
    <property type="entry name" value="AMP-bd_C_sf"/>
</dbReference>
<reference evidence="10 11" key="1">
    <citation type="submission" date="2019-05" db="EMBL/GenBank/DDBJ databases">
        <title>Draft genome sequence of Pelagicola sp. DSW4-44.</title>
        <authorList>
            <person name="Oh J."/>
        </authorList>
    </citation>
    <scope>NUCLEOTIDE SEQUENCE [LARGE SCALE GENOMIC DNA]</scope>
    <source>
        <strain evidence="10 11">DSW4-44</strain>
    </source>
</reference>
<evidence type="ECO:0000256" key="2">
    <source>
        <dbReference type="ARBA" id="ARBA00009509"/>
    </source>
</evidence>
<keyword evidence="11" id="KW-1185">Reference proteome</keyword>
<dbReference type="Gene3D" id="3.30.70.1530">
    <property type="entry name" value="Hypothetical protein rpa1041"/>
    <property type="match status" value="1"/>
</dbReference>
<evidence type="ECO:0000256" key="8">
    <source>
        <dbReference type="SAM" id="Phobius"/>
    </source>
</evidence>
<dbReference type="Pfam" id="PF01514">
    <property type="entry name" value="YscJ_FliF"/>
    <property type="match status" value="1"/>
</dbReference>
<evidence type="ECO:0000259" key="9">
    <source>
        <dbReference type="Pfam" id="PF01514"/>
    </source>
</evidence>
<dbReference type="Gene3D" id="3.30.300.30">
    <property type="match status" value="1"/>
</dbReference>
<dbReference type="EMBL" id="VAUA01000016">
    <property type="protein sequence ID" value="TLP55330.1"/>
    <property type="molecule type" value="Genomic_DNA"/>
</dbReference>
<accession>A0ABY2UNE6</accession>
<keyword evidence="3" id="KW-0732">Signal</keyword>
<evidence type="ECO:0000256" key="4">
    <source>
        <dbReference type="ARBA" id="ARBA00023136"/>
    </source>
</evidence>
<dbReference type="InterPro" id="IPR006182">
    <property type="entry name" value="FliF_N_dom"/>
</dbReference>
<dbReference type="PANTHER" id="PTHR30046">
    <property type="entry name" value="FLAGELLAR M-RING PROTEIN"/>
    <property type="match status" value="1"/>
</dbReference>
<dbReference type="PRINTS" id="PR01338">
    <property type="entry name" value="TYPE3OMKPROT"/>
</dbReference>
<comment type="caution">
    <text evidence="10">The sequence shown here is derived from an EMBL/GenBank/DDBJ whole genome shotgun (WGS) entry which is preliminary data.</text>
</comment>
<dbReference type="Proteomes" id="UP000305041">
    <property type="component" value="Unassembled WGS sequence"/>
</dbReference>
<dbReference type="PROSITE" id="PS51257">
    <property type="entry name" value="PROKAR_LIPOPROTEIN"/>
    <property type="match status" value="1"/>
</dbReference>
<keyword evidence="7" id="KW-0449">Lipoprotein</keyword>
<keyword evidence="8" id="KW-0812">Transmembrane</keyword>
<evidence type="ECO:0000256" key="6">
    <source>
        <dbReference type="ARBA" id="ARBA00023237"/>
    </source>
</evidence>
<evidence type="ECO:0000313" key="11">
    <source>
        <dbReference type="Proteomes" id="UP000305041"/>
    </source>
</evidence>
<keyword evidence="8" id="KW-1133">Transmembrane helix</keyword>
<evidence type="ECO:0000256" key="5">
    <source>
        <dbReference type="ARBA" id="ARBA00023139"/>
    </source>
</evidence>
<proteinExistence type="inferred from homology"/>
<sequence length="276" mass="30220">MRIYKIAKLALGILFLISVMGCKETIFSKLEEREASEMIAVLFGSGVEATRIQDKDGAYSVQVNSTLVPQAITLLLERGLPREKFDSLGDIFGAGNILGTPFEQQARFVHAMNQELSNTISSISGVRSARVMLAIPQPKRFEKTAREANASVTVEYEEFAASEELIGKIKLIVANSTPDLHYESVVVVMFPYGGASRQAVALSPENEQTTASVVSADILGIKNIQDFVDRQVALFILLSLLTGTLVWVCGAKFISRRARRSPPVVRVRNDPTGRNS</sequence>
<name>A0ABY2UNE6_9RHOB</name>